<comment type="function">
    <text evidence="11">ATP-dependent RNA helicase required for 60S ribosomal subunit synthesis. Involved in efficient pre-rRNA processing, predominantly at site A3, which is necessary for the normal formation of 25S and 5.8S rRNAs.</text>
</comment>
<keyword evidence="8 12" id="KW-0347">Helicase</keyword>
<dbReference type="EC" id="3.6.4.13" evidence="3"/>
<keyword evidence="7 12" id="KW-0378">Hydrolase</keyword>
<dbReference type="Proteomes" id="UP000192501">
    <property type="component" value="Unassembled WGS sequence"/>
</dbReference>
<dbReference type="VEuPathDB" id="MicrosporidiaDB:HERIO_315"/>
<evidence type="ECO:0000256" key="2">
    <source>
        <dbReference type="ARBA" id="ARBA00009334"/>
    </source>
</evidence>
<comment type="similarity">
    <text evidence="2">Belongs to the DEAD box helicase family. DDX5/DBP2 subfamily.</text>
</comment>
<dbReference type="VEuPathDB" id="MicrosporidiaDB:A0H76_506"/>
<dbReference type="InterPro" id="IPR000629">
    <property type="entry name" value="RNA-helicase_DEAD-box_CS"/>
</dbReference>
<dbReference type="SMART" id="SM00490">
    <property type="entry name" value="HELICc"/>
    <property type="match status" value="1"/>
</dbReference>
<dbReference type="PROSITE" id="PS51194">
    <property type="entry name" value="HELICASE_CTER"/>
    <property type="match status" value="1"/>
</dbReference>
<evidence type="ECO:0000256" key="11">
    <source>
        <dbReference type="ARBA" id="ARBA00037449"/>
    </source>
</evidence>
<name>A0A1X0QL61_9MICR</name>
<evidence type="ECO:0000256" key="3">
    <source>
        <dbReference type="ARBA" id="ARBA00012552"/>
    </source>
</evidence>
<dbReference type="InterPro" id="IPR014001">
    <property type="entry name" value="Helicase_ATP-bd"/>
</dbReference>
<comment type="caution">
    <text evidence="16">The sequence shown here is derived from an EMBL/GenBank/DDBJ whole genome shotgun (WGS) entry which is preliminary data.</text>
</comment>
<evidence type="ECO:0000256" key="13">
    <source>
        <dbReference type="SAM" id="MobiDB-lite"/>
    </source>
</evidence>
<keyword evidence="9 12" id="KW-0067">ATP-binding</keyword>
<evidence type="ECO:0000256" key="7">
    <source>
        <dbReference type="ARBA" id="ARBA00022801"/>
    </source>
</evidence>
<dbReference type="Pfam" id="PF00271">
    <property type="entry name" value="Helicase_C"/>
    <property type="match status" value="1"/>
</dbReference>
<dbReference type="AlphaFoldDB" id="A0A1X0QL61"/>
<comment type="subcellular location">
    <subcellularLocation>
        <location evidence="1">Nucleus</location>
        <location evidence="1">Nucleolus</location>
    </subcellularLocation>
</comment>
<evidence type="ECO:0000256" key="4">
    <source>
        <dbReference type="ARBA" id="ARBA00022517"/>
    </source>
</evidence>
<evidence type="ECO:0000256" key="9">
    <source>
        <dbReference type="ARBA" id="ARBA00022840"/>
    </source>
</evidence>
<dbReference type="CDD" id="cd18787">
    <property type="entry name" value="SF2_C_DEAD"/>
    <property type="match status" value="1"/>
</dbReference>
<dbReference type="InterPro" id="IPR027417">
    <property type="entry name" value="P-loop_NTPase"/>
</dbReference>
<evidence type="ECO:0000256" key="12">
    <source>
        <dbReference type="RuleBase" id="RU000492"/>
    </source>
</evidence>
<evidence type="ECO:0000256" key="1">
    <source>
        <dbReference type="ARBA" id="ARBA00004604"/>
    </source>
</evidence>
<proteinExistence type="inferred from homology"/>
<keyword evidence="6 12" id="KW-0547">Nucleotide-binding</keyword>
<evidence type="ECO:0000259" key="15">
    <source>
        <dbReference type="PROSITE" id="PS51194"/>
    </source>
</evidence>
<keyword evidence="4" id="KW-0690">Ribosome biogenesis</keyword>
<feature type="region of interest" description="Disordered" evidence="13">
    <location>
        <begin position="488"/>
        <end position="516"/>
    </location>
</feature>
<feature type="domain" description="Helicase C-terminal" evidence="15">
    <location>
        <begin position="307"/>
        <end position="471"/>
    </location>
</feature>
<evidence type="ECO:0000259" key="14">
    <source>
        <dbReference type="PROSITE" id="PS51192"/>
    </source>
</evidence>
<dbReference type="PROSITE" id="PS00039">
    <property type="entry name" value="DEAD_ATP_HELICASE"/>
    <property type="match status" value="1"/>
</dbReference>
<keyword evidence="5" id="KW-0698">rRNA processing</keyword>
<dbReference type="EMBL" id="LTAI01000015">
    <property type="protein sequence ID" value="ORE00500.1"/>
    <property type="molecule type" value="Genomic_DNA"/>
</dbReference>
<dbReference type="GO" id="GO:0003676">
    <property type="term" value="F:nucleic acid binding"/>
    <property type="evidence" value="ECO:0007669"/>
    <property type="project" value="InterPro"/>
</dbReference>
<dbReference type="Pfam" id="PF00270">
    <property type="entry name" value="DEAD"/>
    <property type="match status" value="1"/>
</dbReference>
<evidence type="ECO:0000256" key="10">
    <source>
        <dbReference type="ARBA" id="ARBA00023242"/>
    </source>
</evidence>
<sequence>MKQQSNKDKVNNTDIFKSSKKQYKSNITDINFDEFLLDPSEIKNNSAIFKEYTEKLKSSENKNIDESKSIEANELIETNSKYEPIKDFKKFSFMKQNGFLNQVERLPTIIQQYAIPVILKGENIVVKAPTGMGKTLCFAIPIIEMFKTSNYKSLIISPSRELTEQTFNEFQNLIKNTDKFNKIKACTVCGGKAELDNYDKFDILVATPGRLLDLLERKKILLDDLKCFVLDEADKLLDMGFEKPIMKVVSYFNSKEVQKILASATYPTSIKNLIDRLFDSNKISVVMKETQKEIKQEFKFFKGFNEKYNFLINFLNNECTFKGSWAKHTLPDKVLVFVETKKLCEELFNKLKTTNLLIDCIHGDKDQFRRNKAIGSFKTDRTNILIATSVLSRGIDVKDINYVINFDFPKEINEYVHRIGRTGRMGKKGVAINLINTNNDKLDLNDQLLSDLINFLKTSCNEIPSELLNKNKFKSKNKLKIKKDNLYEKKKSDSEEDKLSYEEKKTDDVEEELVQW</sequence>
<dbReference type="SMART" id="SM00487">
    <property type="entry name" value="DEXDc"/>
    <property type="match status" value="1"/>
</dbReference>
<dbReference type="SUPFAM" id="SSF52540">
    <property type="entry name" value="P-loop containing nucleoside triphosphate hydrolases"/>
    <property type="match status" value="1"/>
</dbReference>
<dbReference type="Gene3D" id="3.40.50.300">
    <property type="entry name" value="P-loop containing nucleotide triphosphate hydrolases"/>
    <property type="match status" value="2"/>
</dbReference>
<reference evidence="16 17" key="1">
    <citation type="journal article" date="2017" name="Environ. Microbiol.">
        <title>Decay of the glycolytic pathway and adaptation to intranuclear parasitism within Enterocytozoonidae microsporidia.</title>
        <authorList>
            <person name="Wiredu Boakye D."/>
            <person name="Jaroenlak P."/>
            <person name="Prachumwat A."/>
            <person name="Williams T.A."/>
            <person name="Bateman K.S."/>
            <person name="Itsathitphaisarn O."/>
            <person name="Sritunyalucksana K."/>
            <person name="Paszkiewicz K.H."/>
            <person name="Moore K.A."/>
            <person name="Stentiford G.D."/>
            <person name="Williams B.A."/>
        </authorList>
    </citation>
    <scope>NUCLEOTIDE SEQUENCE [LARGE SCALE GENOMIC DNA]</scope>
    <source>
        <strain evidence="17">canceri</strain>
    </source>
</reference>
<gene>
    <name evidence="16" type="primary">DED1</name>
    <name evidence="16" type="ORF">A0H76_506</name>
</gene>
<evidence type="ECO:0000256" key="8">
    <source>
        <dbReference type="ARBA" id="ARBA00022806"/>
    </source>
</evidence>
<protein>
    <recommendedName>
        <fullName evidence="3">RNA helicase</fullName>
        <ecNumber evidence="3">3.6.4.13</ecNumber>
    </recommendedName>
</protein>
<evidence type="ECO:0000313" key="17">
    <source>
        <dbReference type="Proteomes" id="UP000192501"/>
    </source>
</evidence>
<evidence type="ECO:0000313" key="16">
    <source>
        <dbReference type="EMBL" id="ORE00500.1"/>
    </source>
</evidence>
<dbReference type="InterPro" id="IPR011545">
    <property type="entry name" value="DEAD/DEAH_box_helicase_dom"/>
</dbReference>
<dbReference type="PANTHER" id="PTHR47958">
    <property type="entry name" value="ATP-DEPENDENT RNA HELICASE DBP3"/>
    <property type="match status" value="1"/>
</dbReference>
<feature type="compositionally biased region" description="Basic and acidic residues" evidence="13">
    <location>
        <begin position="488"/>
        <end position="507"/>
    </location>
</feature>
<dbReference type="GO" id="GO:0005524">
    <property type="term" value="F:ATP binding"/>
    <property type="evidence" value="ECO:0007669"/>
    <property type="project" value="UniProtKB-KW"/>
</dbReference>
<feature type="domain" description="Helicase ATP-binding" evidence="14">
    <location>
        <begin position="115"/>
        <end position="284"/>
    </location>
</feature>
<dbReference type="GO" id="GO:0003724">
    <property type="term" value="F:RNA helicase activity"/>
    <property type="evidence" value="ECO:0007669"/>
    <property type="project" value="UniProtKB-EC"/>
</dbReference>
<dbReference type="InterPro" id="IPR001650">
    <property type="entry name" value="Helicase_C-like"/>
</dbReference>
<accession>A0A1X0QL61</accession>
<dbReference type="CDD" id="cd00268">
    <property type="entry name" value="DEADc"/>
    <property type="match status" value="1"/>
</dbReference>
<organism evidence="16 17">
    <name type="scientific">Hepatospora eriocheir</name>
    <dbReference type="NCBI Taxonomy" id="1081669"/>
    <lineage>
        <taxon>Eukaryota</taxon>
        <taxon>Fungi</taxon>
        <taxon>Fungi incertae sedis</taxon>
        <taxon>Microsporidia</taxon>
        <taxon>Hepatosporidae</taxon>
        <taxon>Hepatospora</taxon>
    </lineage>
</organism>
<keyword evidence="10" id="KW-0539">Nucleus</keyword>
<evidence type="ECO:0000256" key="5">
    <source>
        <dbReference type="ARBA" id="ARBA00022552"/>
    </source>
</evidence>
<dbReference type="InterPro" id="IPR044742">
    <property type="entry name" value="DEAD/DEAH_RhlB"/>
</dbReference>
<evidence type="ECO:0000256" key="6">
    <source>
        <dbReference type="ARBA" id="ARBA00022741"/>
    </source>
</evidence>
<dbReference type="PROSITE" id="PS51192">
    <property type="entry name" value="HELICASE_ATP_BIND_1"/>
    <property type="match status" value="1"/>
</dbReference>
<dbReference type="GO" id="GO:0016787">
    <property type="term" value="F:hydrolase activity"/>
    <property type="evidence" value="ECO:0007669"/>
    <property type="project" value="UniProtKB-KW"/>
</dbReference>